<organism evidence="2 3">
    <name type="scientific">Halorubrum rubrum</name>
    <dbReference type="NCBI Taxonomy" id="1126240"/>
    <lineage>
        <taxon>Archaea</taxon>
        <taxon>Methanobacteriati</taxon>
        <taxon>Methanobacteriota</taxon>
        <taxon>Stenosarchaea group</taxon>
        <taxon>Halobacteria</taxon>
        <taxon>Halobacteriales</taxon>
        <taxon>Haloferacaceae</taxon>
        <taxon>Halorubrum</taxon>
    </lineage>
</organism>
<feature type="region of interest" description="Disordered" evidence="1">
    <location>
        <begin position="244"/>
        <end position="304"/>
    </location>
</feature>
<evidence type="ECO:0000313" key="2">
    <source>
        <dbReference type="EMBL" id="MFC5277182.1"/>
    </source>
</evidence>
<evidence type="ECO:0000313" key="3">
    <source>
        <dbReference type="Proteomes" id="UP001596118"/>
    </source>
</evidence>
<gene>
    <name evidence="2" type="ORF">ACFPM1_00160</name>
</gene>
<feature type="compositionally biased region" description="Low complexity" evidence="1">
    <location>
        <begin position="267"/>
        <end position="304"/>
    </location>
</feature>
<name>A0ABD5QWX9_9EURY</name>
<dbReference type="Proteomes" id="UP001596118">
    <property type="component" value="Unassembled WGS sequence"/>
</dbReference>
<sequence length="304" mass="32181">MKRRRFILLCGGASSGALSVGTGAFSSMEAERGVSVDVVGDDEAFVGYDAADRTVPADENDDGTIDLVTVENRFAGDVKLEITNVEIGVNPQSGDDGWPMIELAETDREKFKPGSTDVIRGEVHCSEGGGTSQVEVTVTVEATGLVATLFGDTREFEVTCIEPVSEVTFRGSGNADANAGGRTFEAEAWFVEPGDDTDLDDARVEGSFSWDTGKKLKHSFDGNSSGNLVAVYFTETNQTFVHPEYDVDDGELPDSWGTGAGQEIVDGSYQSSSESTGSTEDGNNSNNDDNGDSDNNGNNDDNGD</sequence>
<protein>
    <recommendedName>
        <fullName evidence="4">SipW-cognate class signal peptide</fullName>
    </recommendedName>
</protein>
<proteinExistence type="predicted"/>
<evidence type="ECO:0008006" key="4">
    <source>
        <dbReference type="Google" id="ProtNLM"/>
    </source>
</evidence>
<evidence type="ECO:0000256" key="1">
    <source>
        <dbReference type="SAM" id="MobiDB-lite"/>
    </source>
</evidence>
<dbReference type="AlphaFoldDB" id="A0ABD5QWX9"/>
<reference evidence="2 3" key="1">
    <citation type="journal article" date="2019" name="Int. J. Syst. Evol. Microbiol.">
        <title>The Global Catalogue of Microorganisms (GCM) 10K type strain sequencing project: providing services to taxonomists for standard genome sequencing and annotation.</title>
        <authorList>
            <consortium name="The Broad Institute Genomics Platform"/>
            <consortium name="The Broad Institute Genome Sequencing Center for Infectious Disease"/>
            <person name="Wu L."/>
            <person name="Ma J."/>
        </authorList>
    </citation>
    <scope>NUCLEOTIDE SEQUENCE [LARGE SCALE GENOMIC DNA]</scope>
    <source>
        <strain evidence="2 3">CGMCC 1.12124</strain>
    </source>
</reference>
<accession>A0ABD5QWX9</accession>
<comment type="caution">
    <text evidence="2">The sequence shown here is derived from an EMBL/GenBank/DDBJ whole genome shotgun (WGS) entry which is preliminary data.</text>
</comment>
<keyword evidence="3" id="KW-1185">Reference proteome</keyword>
<dbReference type="EMBL" id="JBHSKY010000001">
    <property type="protein sequence ID" value="MFC5277182.1"/>
    <property type="molecule type" value="Genomic_DNA"/>
</dbReference>